<keyword evidence="2" id="KW-0342">GTP-binding</keyword>
<feature type="non-terminal residue" evidence="4">
    <location>
        <position position="155"/>
    </location>
</feature>
<reference evidence="4" key="1">
    <citation type="journal article" date="2014" name="Front. Microbiol.">
        <title>High frequency of phylogenetically diverse reductive dehalogenase-homologous genes in deep subseafloor sedimentary metagenomes.</title>
        <authorList>
            <person name="Kawai M."/>
            <person name="Futagami T."/>
            <person name="Toyoda A."/>
            <person name="Takaki Y."/>
            <person name="Nishi S."/>
            <person name="Hori S."/>
            <person name="Arai W."/>
            <person name="Tsubouchi T."/>
            <person name="Morono Y."/>
            <person name="Uchiyama I."/>
            <person name="Ito T."/>
            <person name="Fujiyama A."/>
            <person name="Inagaki F."/>
            <person name="Takami H."/>
        </authorList>
    </citation>
    <scope>NUCLEOTIDE SEQUENCE</scope>
    <source>
        <strain evidence="4">Expedition CK06-06</strain>
    </source>
</reference>
<dbReference type="InterPro" id="IPR057335">
    <property type="entry name" value="Beta-barrel_SelB"/>
</dbReference>
<sequence length="155" mass="17261">MPTLMLTVQLRLLSYLHRPLPHNATVSFHTGAAETMAKVRLLEKEELQPGDITWAQLSLSKPVALVKGDHFIIRSPVETLGGGEVIESHARRYRRFRPAVIQSLIVKEQGTAEEIIMTTLETKQPLELPALLAQCELPAIEVQPVIESLIQQGKV</sequence>
<evidence type="ECO:0000259" key="3">
    <source>
        <dbReference type="Pfam" id="PF25461"/>
    </source>
</evidence>
<dbReference type="AlphaFoldDB" id="X1I9P2"/>
<dbReference type="InterPro" id="IPR009001">
    <property type="entry name" value="Transl_elong_EF1A/Init_IF2_C"/>
</dbReference>
<comment type="caution">
    <text evidence="4">The sequence shown here is derived from an EMBL/GenBank/DDBJ whole genome shotgun (WGS) entry which is preliminary data.</text>
</comment>
<gene>
    <name evidence="4" type="ORF">S03H2_58935</name>
</gene>
<dbReference type="EMBL" id="BARU01037867">
    <property type="protein sequence ID" value="GAH78412.1"/>
    <property type="molecule type" value="Genomic_DNA"/>
</dbReference>
<protein>
    <recommendedName>
        <fullName evidence="3">Selenocysteine-specific elongation factor beta-barrel domain-containing protein</fullName>
    </recommendedName>
</protein>
<feature type="domain" description="Selenocysteine-specific elongation factor beta-barrel" evidence="3">
    <location>
        <begin position="15"/>
        <end position="91"/>
    </location>
</feature>
<dbReference type="SUPFAM" id="SSF50465">
    <property type="entry name" value="EF-Tu/eEF-1alpha/eIF2-gamma C-terminal domain"/>
    <property type="match status" value="1"/>
</dbReference>
<organism evidence="4">
    <name type="scientific">marine sediment metagenome</name>
    <dbReference type="NCBI Taxonomy" id="412755"/>
    <lineage>
        <taxon>unclassified sequences</taxon>
        <taxon>metagenomes</taxon>
        <taxon>ecological metagenomes</taxon>
    </lineage>
</organism>
<evidence type="ECO:0000256" key="1">
    <source>
        <dbReference type="ARBA" id="ARBA00022741"/>
    </source>
</evidence>
<proteinExistence type="predicted"/>
<evidence type="ECO:0000256" key="2">
    <source>
        <dbReference type="ARBA" id="ARBA00023134"/>
    </source>
</evidence>
<dbReference type="GO" id="GO:0005525">
    <property type="term" value="F:GTP binding"/>
    <property type="evidence" value="ECO:0007669"/>
    <property type="project" value="UniProtKB-KW"/>
</dbReference>
<evidence type="ECO:0000313" key="4">
    <source>
        <dbReference type="EMBL" id="GAH78412.1"/>
    </source>
</evidence>
<dbReference type="CDD" id="cd15491">
    <property type="entry name" value="selB_III"/>
    <property type="match status" value="1"/>
</dbReference>
<dbReference type="Gene3D" id="2.40.30.10">
    <property type="entry name" value="Translation factors"/>
    <property type="match status" value="1"/>
</dbReference>
<accession>X1I9P2</accession>
<dbReference type="Pfam" id="PF25461">
    <property type="entry name" value="Beta-barrel_SelB"/>
    <property type="match status" value="1"/>
</dbReference>
<keyword evidence="1" id="KW-0547">Nucleotide-binding</keyword>
<name>X1I9P2_9ZZZZ</name>